<reference evidence="9 10" key="1">
    <citation type="submission" date="2017-12" db="EMBL/GenBank/DDBJ databases">
        <title>Sequencing, de novo assembly and annotation of complete genome of a new Thraustochytrid species, strain FCC1311.</title>
        <authorList>
            <person name="Sedici K."/>
            <person name="Godart F."/>
            <person name="Aiese Cigliano R."/>
            <person name="Sanseverino W."/>
            <person name="Barakat M."/>
            <person name="Ortet P."/>
            <person name="Marechal E."/>
            <person name="Cagnac O."/>
            <person name="Amato A."/>
        </authorList>
    </citation>
    <scope>NUCLEOTIDE SEQUENCE [LARGE SCALE GENOMIC DNA]</scope>
</reference>
<dbReference type="EMBL" id="BEYU01000028">
    <property type="protein sequence ID" value="GBG27159.1"/>
    <property type="molecule type" value="Genomic_DNA"/>
</dbReference>
<dbReference type="PROSITE" id="PS50238">
    <property type="entry name" value="RHOGAP"/>
    <property type="match status" value="1"/>
</dbReference>
<dbReference type="SUPFAM" id="SSF48350">
    <property type="entry name" value="GTPase activation domain, GAP"/>
    <property type="match status" value="1"/>
</dbReference>
<feature type="domain" description="Rho-GAP" evidence="8">
    <location>
        <begin position="45"/>
        <end position="242"/>
    </location>
</feature>
<dbReference type="InParanoid" id="A0A2R5GA27"/>
<dbReference type="InterPro" id="IPR050384">
    <property type="entry name" value="Endophilin_SH3RF"/>
</dbReference>
<dbReference type="PANTHER" id="PTHR14167:SF81">
    <property type="entry name" value="ENDOPHILIN-A"/>
    <property type="match status" value="1"/>
</dbReference>
<feature type="compositionally biased region" description="Acidic residues" evidence="6">
    <location>
        <begin position="500"/>
        <end position="511"/>
    </location>
</feature>
<dbReference type="InterPro" id="IPR036028">
    <property type="entry name" value="SH3-like_dom_sf"/>
</dbReference>
<feature type="compositionally biased region" description="Polar residues" evidence="6">
    <location>
        <begin position="432"/>
        <end position="456"/>
    </location>
</feature>
<keyword evidence="3" id="KW-0175">Coiled coil</keyword>
<dbReference type="Gene3D" id="1.10.555.10">
    <property type="entry name" value="Rho GTPase activation protein"/>
    <property type="match status" value="1"/>
</dbReference>
<keyword evidence="10" id="KW-1185">Reference proteome</keyword>
<evidence type="ECO:0000256" key="6">
    <source>
        <dbReference type="SAM" id="MobiDB-lite"/>
    </source>
</evidence>
<feature type="domain" description="SH3" evidence="7">
    <location>
        <begin position="647"/>
        <end position="707"/>
    </location>
</feature>
<proteinExistence type="predicted"/>
<evidence type="ECO:0000259" key="8">
    <source>
        <dbReference type="PROSITE" id="PS50238"/>
    </source>
</evidence>
<feature type="region of interest" description="Disordered" evidence="6">
    <location>
        <begin position="579"/>
        <end position="616"/>
    </location>
</feature>
<evidence type="ECO:0000256" key="4">
    <source>
        <dbReference type="ARBA" id="ARBA00023136"/>
    </source>
</evidence>
<dbReference type="PROSITE" id="PS50002">
    <property type="entry name" value="SH3"/>
    <property type="match status" value="1"/>
</dbReference>
<keyword evidence="4" id="KW-0472">Membrane</keyword>
<feature type="region of interest" description="Disordered" evidence="6">
    <location>
        <begin position="292"/>
        <end position="532"/>
    </location>
</feature>
<dbReference type="SMART" id="SM00326">
    <property type="entry name" value="SH3"/>
    <property type="match status" value="1"/>
</dbReference>
<dbReference type="Gene3D" id="2.30.30.40">
    <property type="entry name" value="SH3 Domains"/>
    <property type="match status" value="1"/>
</dbReference>
<dbReference type="InterPro" id="IPR008936">
    <property type="entry name" value="Rho_GTPase_activation_prot"/>
</dbReference>
<dbReference type="Pfam" id="PF00018">
    <property type="entry name" value="SH3_1"/>
    <property type="match status" value="1"/>
</dbReference>
<accession>A0A2R5GA27</accession>
<dbReference type="InterPro" id="IPR001452">
    <property type="entry name" value="SH3_domain"/>
</dbReference>
<feature type="compositionally biased region" description="Basic and acidic residues" evidence="6">
    <location>
        <begin position="407"/>
        <end position="417"/>
    </location>
</feature>
<evidence type="ECO:0000256" key="2">
    <source>
        <dbReference type="ARBA" id="ARBA00022443"/>
    </source>
</evidence>
<evidence type="ECO:0000256" key="1">
    <source>
        <dbReference type="ARBA" id="ARBA00004170"/>
    </source>
</evidence>
<evidence type="ECO:0000259" key="7">
    <source>
        <dbReference type="PROSITE" id="PS50002"/>
    </source>
</evidence>
<name>A0A2R5GA27_9STRA</name>
<dbReference type="PANTHER" id="PTHR14167">
    <property type="entry name" value="SH3 DOMAIN-CONTAINING"/>
    <property type="match status" value="1"/>
</dbReference>
<dbReference type="GO" id="GO:0007165">
    <property type="term" value="P:signal transduction"/>
    <property type="evidence" value="ECO:0007669"/>
    <property type="project" value="InterPro"/>
</dbReference>
<gene>
    <name evidence="9" type="ORF">FCC1311_033822</name>
</gene>
<evidence type="ECO:0000256" key="5">
    <source>
        <dbReference type="PROSITE-ProRule" id="PRU00192"/>
    </source>
</evidence>
<evidence type="ECO:0000313" key="9">
    <source>
        <dbReference type="EMBL" id="GBG27159.1"/>
    </source>
</evidence>
<organism evidence="9 10">
    <name type="scientific">Hondaea fermentalgiana</name>
    <dbReference type="NCBI Taxonomy" id="2315210"/>
    <lineage>
        <taxon>Eukaryota</taxon>
        <taxon>Sar</taxon>
        <taxon>Stramenopiles</taxon>
        <taxon>Bigyra</taxon>
        <taxon>Labyrinthulomycetes</taxon>
        <taxon>Thraustochytrida</taxon>
        <taxon>Thraustochytriidae</taxon>
        <taxon>Hondaea</taxon>
    </lineage>
</organism>
<keyword evidence="2 5" id="KW-0728">SH3 domain</keyword>
<evidence type="ECO:0000313" key="10">
    <source>
        <dbReference type="Proteomes" id="UP000241890"/>
    </source>
</evidence>
<comment type="caution">
    <text evidence="9">The sequence shown here is derived from an EMBL/GenBank/DDBJ whole genome shotgun (WGS) entry which is preliminary data.</text>
</comment>
<dbReference type="SUPFAM" id="SSF50044">
    <property type="entry name" value="SH3-domain"/>
    <property type="match status" value="1"/>
</dbReference>
<evidence type="ECO:0000256" key="3">
    <source>
        <dbReference type="ARBA" id="ARBA00023054"/>
    </source>
</evidence>
<comment type="subcellular location">
    <subcellularLocation>
        <location evidence="1">Membrane</location>
        <topology evidence="1">Peripheral membrane protein</topology>
    </subcellularLocation>
</comment>
<feature type="compositionally biased region" description="Acidic residues" evidence="6">
    <location>
        <begin position="318"/>
        <end position="341"/>
    </location>
</feature>
<protein>
    <submittedName>
        <fullName evidence="9">Class E vacuolar protein-sorting machinery protein HSE1</fullName>
    </submittedName>
</protein>
<feature type="compositionally biased region" description="Polar residues" evidence="6">
    <location>
        <begin position="345"/>
        <end position="364"/>
    </location>
</feature>
<dbReference type="Proteomes" id="UP000241890">
    <property type="component" value="Unassembled WGS sequence"/>
</dbReference>
<sequence length="814" mass="86263">MSAARPKVSRGIWASVRNKTLKKRNKKIGGEDDDAVCLSTPEVKILLARLRVILAHIESNATQSELTPLSSTGISAEAKEAAQRLIDALVKDDTIHLVKSLQSMSCATLGAVIKLVFRSSPEPLIPGRVCTLILGTCAKYAEYLDEKDDEKVEEIGATLERFSASANFSILEGLCQSLNRMPMPNDELAYVFAPLVLMPKLGMIVGEGAVPEDIDTHLEMIAAADAMIEAMEFLIHKADTLFDSRSRKRALIKKGFSVRHASGEGLASEEEDPAAPLDDLEEDNLLAMVTKDGSSEADAASRPKLIKPQSSTLSGRDGDDELDDDNTNDEDNDDDGVDNLDETCATISTGAENAPDTSATSAQVDTVKPTEASNDSTAEEKKTDTEANESAHGAAHAIPSSEDDRDDKDAIDGKNMDGEQSLAQGEAEPHSDCNSAGTTTAVLASAFSSDQQQQTAAEHDAPIQHHQPPPPPARVKCDVEALQEPHLAQVKSSRDVLTTDCEDENDEENDQDEARSLPSAPEGSQASESHGRYIMRTLSLTMPPALKLAGSTVNALDLLPSAAADDSLAAEIAVATAVKEASGGQEHLDADSTSGDSSDEDSLSQSTNEASDSDQESIADVFDKTEAGEPTCAGSGVRDLDSLGQEAPVFTAVVLFDYEPHEDGEIALIQGEVVQVLEVEEDGWWYGRLANGEVGVFPGAYVQRRMPGDASVSEDGSFADDASAAGISLTPRSATSSSSRTGVPVVHGKDAASALTSLLQTYSRLAPIVGSMEGTMPPLPTAHQIGPAVQVLLNKVLARLEQLEAENAELRAQV</sequence>
<dbReference type="OrthoDB" id="6250593at2759"/>
<dbReference type="InterPro" id="IPR000198">
    <property type="entry name" value="RhoGAP_dom"/>
</dbReference>
<dbReference type="AlphaFoldDB" id="A0A2R5GA27"/>